<organism evidence="9 10">
    <name type="scientific">Abiotrophia defectiva ATCC 49176</name>
    <dbReference type="NCBI Taxonomy" id="592010"/>
    <lineage>
        <taxon>Bacteria</taxon>
        <taxon>Bacillati</taxon>
        <taxon>Bacillota</taxon>
        <taxon>Bacilli</taxon>
        <taxon>Lactobacillales</taxon>
        <taxon>Aerococcaceae</taxon>
        <taxon>Abiotrophia</taxon>
    </lineage>
</organism>
<dbReference type="HOGENOM" id="CLU_079631_2_0_9"/>
<gene>
    <name evidence="9" type="ORF">GCWU000182_001290</name>
</gene>
<dbReference type="OrthoDB" id="9784297at2"/>
<keyword evidence="3" id="KW-1003">Cell membrane</keyword>
<keyword evidence="9" id="KW-0547">Nucleotide-binding</keyword>
<dbReference type="InterPro" id="IPR051535">
    <property type="entry name" value="Siderophore_ABC-ATPase"/>
</dbReference>
<comment type="subcellular location">
    <subcellularLocation>
        <location evidence="1">Cell membrane</location>
        <topology evidence="1">Peripheral membrane protein</topology>
    </subcellularLocation>
</comment>
<accession>W1Q5K8</accession>
<keyword evidence="10" id="KW-1185">Reference proteome</keyword>
<dbReference type="GO" id="GO:0016887">
    <property type="term" value="F:ATP hydrolysis activity"/>
    <property type="evidence" value="ECO:0007669"/>
    <property type="project" value="InterPro"/>
</dbReference>
<evidence type="ECO:0000313" key="10">
    <source>
        <dbReference type="Proteomes" id="UP000019050"/>
    </source>
</evidence>
<evidence type="ECO:0000256" key="1">
    <source>
        <dbReference type="ARBA" id="ARBA00004202"/>
    </source>
</evidence>
<dbReference type="GO" id="GO:0006826">
    <property type="term" value="P:iron ion transport"/>
    <property type="evidence" value="ECO:0007669"/>
    <property type="project" value="UniProtKB-KW"/>
</dbReference>
<dbReference type="InterPro" id="IPR027417">
    <property type="entry name" value="P-loop_NTPase"/>
</dbReference>
<keyword evidence="9" id="KW-0067">ATP-binding</keyword>
<dbReference type="eggNOG" id="COG3910">
    <property type="taxonomic scope" value="Bacteria"/>
</dbReference>
<dbReference type="Gene3D" id="3.40.50.300">
    <property type="entry name" value="P-loop containing nucleotide triphosphate hydrolases"/>
    <property type="match status" value="1"/>
</dbReference>
<dbReference type="CDD" id="cd00267">
    <property type="entry name" value="ABC_ATPase"/>
    <property type="match status" value="1"/>
</dbReference>
<keyword evidence="2" id="KW-0813">Transport</keyword>
<evidence type="ECO:0000256" key="2">
    <source>
        <dbReference type="ARBA" id="ARBA00022448"/>
    </source>
</evidence>
<evidence type="ECO:0000313" key="9">
    <source>
        <dbReference type="EMBL" id="ESK65129.1"/>
    </source>
</evidence>
<dbReference type="InterPro" id="IPR003959">
    <property type="entry name" value="ATPase_AAA_core"/>
</dbReference>
<dbReference type="SUPFAM" id="SSF52540">
    <property type="entry name" value="P-loop containing nucleoside triphosphate hydrolases"/>
    <property type="match status" value="1"/>
</dbReference>
<evidence type="ECO:0000256" key="4">
    <source>
        <dbReference type="ARBA" id="ARBA00022496"/>
    </source>
</evidence>
<dbReference type="EMBL" id="ACIN03000013">
    <property type="protein sequence ID" value="ESK65129.1"/>
    <property type="molecule type" value="Genomic_DNA"/>
</dbReference>
<keyword evidence="7" id="KW-0472">Membrane</keyword>
<comment type="caution">
    <text evidence="9">The sequence shown here is derived from an EMBL/GenBank/DDBJ whole genome shotgun (WGS) entry which is preliminary data.</text>
</comment>
<sequence length="210" mass="24252">MDDKGLHFGKITLFTGLNGSGKTTILNIIANKLGIRESGGSRNFIGNRQTEPEQYADLFRLVRVASQREKDAFYFRADTFYQTKRFVDDYQLNDYYGVKSMNNFSNGESFMRFVQFRLKDSGVYLFDEPEAALSPSMQMTLLVEFKRMLDHGCQLIIATHSPILLAYPGAVIYEINDSEITQKSYEETEVFNTYSLFINNHHRMIDQLLD</sequence>
<keyword evidence="4" id="KW-0410">Iron transport</keyword>
<reference evidence="9" key="1">
    <citation type="submission" date="2013-06" db="EMBL/GenBank/DDBJ databases">
        <authorList>
            <person name="Weinstock G."/>
            <person name="Sodergren E."/>
            <person name="Clifton S."/>
            <person name="Fulton L."/>
            <person name="Fulton B."/>
            <person name="Courtney L."/>
            <person name="Fronick C."/>
            <person name="Harrison M."/>
            <person name="Strong C."/>
            <person name="Farmer C."/>
            <person name="Delahaunty K."/>
            <person name="Markovic C."/>
            <person name="Hall O."/>
            <person name="Minx P."/>
            <person name="Tomlinson C."/>
            <person name="Mitreva M."/>
            <person name="Nelson J."/>
            <person name="Hou S."/>
            <person name="Wollam A."/>
            <person name="Pepin K.H."/>
            <person name="Johnson M."/>
            <person name="Bhonagiri V."/>
            <person name="Nash W.E."/>
            <person name="Warren W."/>
            <person name="Chinwalla A."/>
            <person name="Mardis E.R."/>
            <person name="Wilson R.K."/>
        </authorList>
    </citation>
    <scope>NUCLEOTIDE SEQUENCE [LARGE SCALE GENOMIC DNA]</scope>
    <source>
        <strain evidence="9">ATCC 49176</strain>
    </source>
</reference>
<evidence type="ECO:0000256" key="7">
    <source>
        <dbReference type="ARBA" id="ARBA00023136"/>
    </source>
</evidence>
<dbReference type="InterPro" id="IPR003593">
    <property type="entry name" value="AAA+_ATPase"/>
</dbReference>
<dbReference type="SMART" id="SM00382">
    <property type="entry name" value="AAA"/>
    <property type="match status" value="1"/>
</dbReference>
<name>W1Q5K8_ABIDE</name>
<dbReference type="GeneID" id="84817797"/>
<dbReference type="Proteomes" id="UP000019050">
    <property type="component" value="Unassembled WGS sequence"/>
</dbReference>
<dbReference type="PANTHER" id="PTHR42771:SF2">
    <property type="entry name" value="IRON(3+)-HYDROXAMATE IMPORT ATP-BINDING PROTEIN FHUC"/>
    <property type="match status" value="1"/>
</dbReference>
<keyword evidence="5" id="KW-0408">Iron</keyword>
<protein>
    <submittedName>
        <fullName evidence="9">ABC transporter, ATP-binding family protein</fullName>
    </submittedName>
</protein>
<dbReference type="AlphaFoldDB" id="W1Q5K8"/>
<feature type="domain" description="AAA+ ATPase" evidence="8">
    <location>
        <begin position="8"/>
        <end position="179"/>
    </location>
</feature>
<dbReference type="Pfam" id="PF13304">
    <property type="entry name" value="AAA_21"/>
    <property type="match status" value="1"/>
</dbReference>
<evidence type="ECO:0000256" key="5">
    <source>
        <dbReference type="ARBA" id="ARBA00023004"/>
    </source>
</evidence>
<evidence type="ECO:0000259" key="8">
    <source>
        <dbReference type="SMART" id="SM00382"/>
    </source>
</evidence>
<dbReference type="RefSeq" id="WP_023391932.1">
    <property type="nucleotide sequence ID" value="NZ_KI535340.1"/>
</dbReference>
<dbReference type="GO" id="GO:0005886">
    <property type="term" value="C:plasma membrane"/>
    <property type="evidence" value="ECO:0007669"/>
    <property type="project" value="UniProtKB-SubCell"/>
</dbReference>
<evidence type="ECO:0000256" key="3">
    <source>
        <dbReference type="ARBA" id="ARBA00022475"/>
    </source>
</evidence>
<evidence type="ECO:0000256" key="6">
    <source>
        <dbReference type="ARBA" id="ARBA00023065"/>
    </source>
</evidence>
<dbReference type="GO" id="GO:0005524">
    <property type="term" value="F:ATP binding"/>
    <property type="evidence" value="ECO:0007669"/>
    <property type="project" value="UniProtKB-KW"/>
</dbReference>
<keyword evidence="6" id="KW-0406">Ion transport</keyword>
<proteinExistence type="predicted"/>
<dbReference type="PANTHER" id="PTHR42771">
    <property type="entry name" value="IRON(3+)-HYDROXAMATE IMPORT ATP-BINDING PROTEIN FHUC"/>
    <property type="match status" value="1"/>
</dbReference>